<dbReference type="RefSeq" id="YP_002242092.1">
    <property type="nucleotide sequence ID" value="NC_011292.1"/>
</dbReference>
<dbReference type="Proteomes" id="UP000002183">
    <property type="component" value="Segment"/>
</dbReference>
<gene>
    <name evidence="2" type="primary">35</name>
    <name evidence="2" type="ORF">KONSTANTINE_35</name>
</gene>
<sequence length="402" mass="44288">MPARFRFDGLPSNTEFTITSRAVDRTGNTSEFSEDVIESTLEHTAGDPLIPEHEEGVDNIVFNSMSQSGQPGVIVGISGNKGRLLKAYGKQASTGRNLTIDDHYRIASSTKLFVQMAFWMKWDEGLLDLDDTLDTYVSGVPNGGTITLRDMMQMRSGIADYAQNALVMIIFTLFPTWGWTDTEKDAIGFIRGTPMFAPRTKYHYTNGNTVLLGMCIRAVDPGNRHIKTIIKEDIIDPLGLSETSWPKDAVIPLPRAGDAKVNPELFGAGGAMVSTVTDMVKFGEELRDHTLISNEAWETWIDLENYWGYNGSIPNPPPRQFGYGLFMEATGTWRGHNGIIDNWVHQVGFDTVSGGVIVVSENKLASTPVVAPAYTVIFPNIAKLLWPGSMDEQVIPQPPEAP</sequence>
<feature type="domain" description="Beta-lactamase-related" evidence="1">
    <location>
        <begin position="57"/>
        <end position="373"/>
    </location>
</feature>
<dbReference type="Gene3D" id="3.40.710.10">
    <property type="entry name" value="DD-peptidase/beta-lactamase superfamily"/>
    <property type="match status" value="1"/>
</dbReference>
<organism evidence="2 3">
    <name type="scientific">Mycobacterium phage Konstantine</name>
    <dbReference type="NCBI Taxonomy" id="563121"/>
    <lineage>
        <taxon>Viruses</taxon>
        <taxon>Duplodnaviria</taxon>
        <taxon>Heunggongvirae</taxon>
        <taxon>Uroviricota</taxon>
        <taxon>Caudoviricetes</taxon>
        <taxon>Konstantinevirus</taxon>
        <taxon>Konstantinevirus konstantine</taxon>
    </lineage>
</organism>
<dbReference type="GeneID" id="6940737"/>
<dbReference type="InterPro" id="IPR050789">
    <property type="entry name" value="Diverse_Enzym_Activities"/>
</dbReference>
<protein>
    <recommendedName>
        <fullName evidence="1">Beta-lactamase-related domain-containing protein</fullName>
    </recommendedName>
</protein>
<dbReference type="Pfam" id="PF00144">
    <property type="entry name" value="Beta-lactamase"/>
    <property type="match status" value="1"/>
</dbReference>
<dbReference type="KEGG" id="vg:6940737"/>
<name>B5U505_9CAUD</name>
<accession>B5U505</accession>
<evidence type="ECO:0000313" key="2">
    <source>
        <dbReference type="EMBL" id="ACI12451.1"/>
    </source>
</evidence>
<reference evidence="2 3" key="1">
    <citation type="submission" date="2008-09" db="EMBL/GenBank/DDBJ databases">
        <authorList>
            <person name="Tantoco A.T."/>
            <person name="Edgar R.H."/>
            <person name="Ko C."/>
            <person name="Chambers R.A."/>
            <person name="Jacobs-Sera D."/>
            <person name="Hendrix R.W."/>
            <person name="Hatfull G.F."/>
        </authorList>
    </citation>
    <scope>NUCLEOTIDE SEQUENCE [LARGE SCALE GENOMIC DNA]</scope>
</reference>
<dbReference type="InterPro" id="IPR001466">
    <property type="entry name" value="Beta-lactam-related"/>
</dbReference>
<dbReference type="EMBL" id="FJ174691">
    <property type="protein sequence ID" value="ACI12451.1"/>
    <property type="molecule type" value="Genomic_DNA"/>
</dbReference>
<proteinExistence type="predicted"/>
<evidence type="ECO:0000259" key="1">
    <source>
        <dbReference type="Pfam" id="PF00144"/>
    </source>
</evidence>
<keyword evidence="3" id="KW-1185">Reference proteome</keyword>
<evidence type="ECO:0000313" key="3">
    <source>
        <dbReference type="Proteomes" id="UP000002183"/>
    </source>
</evidence>
<dbReference type="SUPFAM" id="SSF56601">
    <property type="entry name" value="beta-lactamase/transpeptidase-like"/>
    <property type="match status" value="1"/>
</dbReference>
<dbReference type="InterPro" id="IPR012338">
    <property type="entry name" value="Beta-lactam/transpept-like"/>
</dbReference>
<dbReference type="PANTHER" id="PTHR43283:SF7">
    <property type="entry name" value="BETA-LACTAMASE-RELATED DOMAIN-CONTAINING PROTEIN"/>
    <property type="match status" value="1"/>
</dbReference>
<dbReference type="PANTHER" id="PTHR43283">
    <property type="entry name" value="BETA-LACTAMASE-RELATED"/>
    <property type="match status" value="1"/>
</dbReference>